<feature type="region of interest" description="Disordered" evidence="2">
    <location>
        <begin position="567"/>
        <end position="592"/>
    </location>
</feature>
<dbReference type="GO" id="GO:0030014">
    <property type="term" value="C:CCR4-NOT complex"/>
    <property type="evidence" value="ECO:0007669"/>
    <property type="project" value="InterPro"/>
</dbReference>
<evidence type="ECO:0000256" key="1">
    <source>
        <dbReference type="ARBA" id="ARBA00010080"/>
    </source>
</evidence>
<dbReference type="InterPro" id="IPR011990">
    <property type="entry name" value="TPR-like_helical_dom_sf"/>
</dbReference>
<dbReference type="OrthoDB" id="25157at2759"/>
<keyword evidence="4" id="KW-1185">Reference proteome</keyword>
<dbReference type="GO" id="GO:0017148">
    <property type="term" value="P:negative regulation of translation"/>
    <property type="evidence" value="ECO:0007669"/>
    <property type="project" value="TreeGrafter"/>
</dbReference>
<feature type="compositionally biased region" description="Pro residues" evidence="2">
    <location>
        <begin position="1"/>
        <end position="15"/>
    </location>
</feature>
<feature type="region of interest" description="Disordered" evidence="2">
    <location>
        <begin position="103"/>
        <end position="122"/>
    </location>
</feature>
<dbReference type="PANTHER" id="PTHR12979">
    <property type="entry name" value="CCR4-NOT TRANSCRIPTION COMPLEX SUBUNIT 10"/>
    <property type="match status" value="1"/>
</dbReference>
<dbReference type="AlphaFoldDB" id="A0A6G1DSF9"/>
<feature type="region of interest" description="Disordered" evidence="2">
    <location>
        <begin position="225"/>
        <end position="259"/>
    </location>
</feature>
<feature type="region of interest" description="Disordered" evidence="2">
    <location>
        <begin position="1"/>
        <end position="25"/>
    </location>
</feature>
<sequence length="829" mass="90728">MEPPAPKEAPPPPPQSQSSTEEEGMLSVTAAMARDAAVLFQSRRYAECVEVLAQLLLKKEGDPKVLHNMAIAESFLDGCPEPKKLLEILGNVKRRSEELACASRQQADSVNGTGNSSSSGSRGSGIIPLISAANNATTYGDEFDTTIITFNTAVVLYHLHDYESALSILDPLYRNVEPIDETTALHVCFLLLDITLTLQDASKAADIIQYLERSFGVVSATNQNENANTAQQQSGQPKPSAKISTPPDSDSNTCAGGSENLSAGNFSDDTLEFESFYSTLDGSNQNLGRPILNDFSRASADLAATAADLKVRLQIYKVRLLLLTRNLKVAKRELKVLMNMARGRDSSTELLLKSQLEYARGNYRKAVKLLSTPNNRSEPAMLAMFYNNLGCILHQQRSNHTSVWCFSKALRYSLSLCSEKPCKLTAISQDKSCLISYNCGIQHLMCGKPLLAARCFHEAMPLLCNRSLFWLRFAECSLLALEKGILTSNGATSCNDEIEVDVVGSGKWRHLVINPVKPSHSSDSGEEVTSDKYGNLLSLKFARQCLLNAQLLLDPSEKENLVIASGTEESNQTSLQGQKGSGQKNTINTDSKPPVPALTNANGEQKGISNLNITLQSSLALYDDICRKENLKIRQAILVDFAFIELCLQNHLKALSIAKSLQQLPECSRIYVFLSHVYAAEAFCALNRPKEAAEQLAVYLRDGDDIELPYNVENCEKALVEKDSDGEDSVAPVVTKLASGESQYSESLKPEEARGVLYIDLGMTAALQGELEQANYMVSRGVALLPNNPRAILASVYVDLLQGKPQEAIAKLRRCRNVRFRRHSVAVSS</sequence>
<comment type="caution">
    <text evidence="3">The sequence shown here is derived from an EMBL/GenBank/DDBJ whole genome shotgun (WGS) entry which is preliminary data.</text>
</comment>
<proteinExistence type="inferred from homology"/>
<evidence type="ECO:0000313" key="4">
    <source>
        <dbReference type="Proteomes" id="UP000479710"/>
    </source>
</evidence>
<evidence type="ECO:0008006" key="5">
    <source>
        <dbReference type="Google" id="ProtNLM"/>
    </source>
</evidence>
<reference evidence="3 4" key="1">
    <citation type="submission" date="2019-11" db="EMBL/GenBank/DDBJ databases">
        <title>Whole genome sequence of Oryza granulata.</title>
        <authorList>
            <person name="Li W."/>
        </authorList>
    </citation>
    <scope>NUCLEOTIDE SEQUENCE [LARGE SCALE GENOMIC DNA]</scope>
    <source>
        <strain evidence="4">cv. Menghai</strain>
        <tissue evidence="3">Leaf</tissue>
    </source>
</reference>
<evidence type="ECO:0000313" key="3">
    <source>
        <dbReference type="EMBL" id="KAF0915356.1"/>
    </source>
</evidence>
<dbReference type="InterPro" id="IPR039740">
    <property type="entry name" value="CNOT10"/>
</dbReference>
<dbReference type="SUPFAM" id="SSF48452">
    <property type="entry name" value="TPR-like"/>
    <property type="match status" value="1"/>
</dbReference>
<name>A0A6G1DSF9_9ORYZ</name>
<dbReference type="Proteomes" id="UP000479710">
    <property type="component" value="Unassembled WGS sequence"/>
</dbReference>
<dbReference type="EMBL" id="SPHZ02000006">
    <property type="protein sequence ID" value="KAF0915356.1"/>
    <property type="molecule type" value="Genomic_DNA"/>
</dbReference>
<feature type="compositionally biased region" description="Polar residues" evidence="2">
    <location>
        <begin position="234"/>
        <end position="259"/>
    </location>
</feature>
<dbReference type="Gene3D" id="1.25.40.10">
    <property type="entry name" value="Tetratricopeptide repeat domain"/>
    <property type="match status" value="1"/>
</dbReference>
<organism evidence="3 4">
    <name type="scientific">Oryza meyeriana var. granulata</name>
    <dbReference type="NCBI Taxonomy" id="110450"/>
    <lineage>
        <taxon>Eukaryota</taxon>
        <taxon>Viridiplantae</taxon>
        <taxon>Streptophyta</taxon>
        <taxon>Embryophyta</taxon>
        <taxon>Tracheophyta</taxon>
        <taxon>Spermatophyta</taxon>
        <taxon>Magnoliopsida</taxon>
        <taxon>Liliopsida</taxon>
        <taxon>Poales</taxon>
        <taxon>Poaceae</taxon>
        <taxon>BOP clade</taxon>
        <taxon>Oryzoideae</taxon>
        <taxon>Oryzeae</taxon>
        <taxon>Oryzinae</taxon>
        <taxon>Oryza</taxon>
        <taxon>Oryza meyeriana</taxon>
    </lineage>
</organism>
<protein>
    <recommendedName>
        <fullName evidence="5">CCR4-NOT transcription complex subunit 10</fullName>
    </recommendedName>
</protein>
<feature type="compositionally biased region" description="Polar residues" evidence="2">
    <location>
        <begin position="567"/>
        <end position="591"/>
    </location>
</feature>
<evidence type="ECO:0000256" key="2">
    <source>
        <dbReference type="SAM" id="MobiDB-lite"/>
    </source>
</evidence>
<dbReference type="GO" id="GO:0006402">
    <property type="term" value="P:mRNA catabolic process"/>
    <property type="evidence" value="ECO:0007669"/>
    <property type="project" value="TreeGrafter"/>
</dbReference>
<feature type="compositionally biased region" description="Low complexity" evidence="2">
    <location>
        <begin position="109"/>
        <end position="122"/>
    </location>
</feature>
<accession>A0A6G1DSF9</accession>
<dbReference type="PANTHER" id="PTHR12979:SF5">
    <property type="entry name" value="CCR4-NOT TRANSCRIPTION COMPLEX SUBUNIT 10"/>
    <property type="match status" value="1"/>
</dbReference>
<comment type="similarity">
    <text evidence="1">Belongs to the CNOT10 family.</text>
</comment>
<gene>
    <name evidence="3" type="ORF">E2562_035847</name>
</gene>